<feature type="domain" description="Helicase ATP-binding" evidence="2">
    <location>
        <begin position="268"/>
        <end position="425"/>
    </location>
</feature>
<dbReference type="RefSeq" id="WP_150878773.1">
    <property type="nucleotide sequence ID" value="NZ_VTWS01000005.1"/>
</dbReference>
<dbReference type="PROSITE" id="PS51192">
    <property type="entry name" value="HELICASE_ATP_BIND_1"/>
    <property type="match status" value="1"/>
</dbReference>
<dbReference type="SUPFAM" id="SSF52540">
    <property type="entry name" value="P-loop containing nucleoside triphosphate hydrolases"/>
    <property type="match status" value="1"/>
</dbReference>
<dbReference type="InterPro" id="IPR049730">
    <property type="entry name" value="SNF2/RAD54-like_C"/>
</dbReference>
<gene>
    <name evidence="4" type="ORF">F0P93_19080</name>
</gene>
<name>A0A5N1JFP9_9BACT</name>
<dbReference type="Gene3D" id="3.40.50.300">
    <property type="entry name" value="P-loop containing nucleotide triphosphate hydrolases"/>
    <property type="match status" value="1"/>
</dbReference>
<dbReference type="Proteomes" id="UP000326344">
    <property type="component" value="Unassembled WGS sequence"/>
</dbReference>
<accession>A0A5N1JFP9</accession>
<keyword evidence="4" id="KW-0067">ATP-binding</keyword>
<dbReference type="CDD" id="cd18793">
    <property type="entry name" value="SF2_C_SNF"/>
    <property type="match status" value="1"/>
</dbReference>
<dbReference type="EMBL" id="VTWS01000005">
    <property type="protein sequence ID" value="KAA9349569.1"/>
    <property type="molecule type" value="Genomic_DNA"/>
</dbReference>
<keyword evidence="4" id="KW-0547">Nucleotide-binding</keyword>
<dbReference type="GO" id="GO:0016787">
    <property type="term" value="F:hydrolase activity"/>
    <property type="evidence" value="ECO:0007669"/>
    <property type="project" value="UniProtKB-KW"/>
</dbReference>
<feature type="domain" description="Helicase C-terminal" evidence="3">
    <location>
        <begin position="690"/>
        <end position="877"/>
    </location>
</feature>
<dbReference type="PANTHER" id="PTHR45766">
    <property type="entry name" value="DNA ANNEALING HELICASE AND ENDONUCLEASE ZRANB3 FAMILY MEMBER"/>
    <property type="match status" value="1"/>
</dbReference>
<proteinExistence type="predicted"/>
<dbReference type="InterPro" id="IPR001650">
    <property type="entry name" value="Helicase_C-like"/>
</dbReference>
<dbReference type="Pfam" id="PF00271">
    <property type="entry name" value="Helicase_C"/>
    <property type="match status" value="1"/>
</dbReference>
<dbReference type="InterPro" id="IPR006935">
    <property type="entry name" value="Helicase/UvrB_N"/>
</dbReference>
<dbReference type="InterPro" id="IPR025202">
    <property type="entry name" value="PLD-like_dom"/>
</dbReference>
<dbReference type="PROSITE" id="PS51194">
    <property type="entry name" value="HELICASE_CTER"/>
    <property type="match status" value="1"/>
</dbReference>
<dbReference type="InterPro" id="IPR027417">
    <property type="entry name" value="P-loop_NTPase"/>
</dbReference>
<dbReference type="GO" id="GO:0004386">
    <property type="term" value="F:helicase activity"/>
    <property type="evidence" value="ECO:0007669"/>
    <property type="project" value="UniProtKB-KW"/>
</dbReference>
<keyword evidence="4" id="KW-0347">Helicase</keyword>
<dbReference type="Gene3D" id="3.30.870.10">
    <property type="entry name" value="Endonuclease Chain A"/>
    <property type="match status" value="1"/>
</dbReference>
<keyword evidence="1" id="KW-0378">Hydrolase</keyword>
<dbReference type="PANTHER" id="PTHR45766:SF6">
    <property type="entry name" value="SWI_SNF-RELATED MATRIX-ASSOCIATED ACTIN-DEPENDENT REGULATOR OF CHROMATIN SUBFAMILY A-LIKE PROTEIN 1"/>
    <property type="match status" value="1"/>
</dbReference>
<dbReference type="SMART" id="SM00490">
    <property type="entry name" value="HELICc"/>
    <property type="match status" value="1"/>
</dbReference>
<protein>
    <submittedName>
        <fullName evidence="4">ATP-dependent helicase</fullName>
    </submittedName>
</protein>
<evidence type="ECO:0000256" key="1">
    <source>
        <dbReference type="ARBA" id="ARBA00022801"/>
    </source>
</evidence>
<dbReference type="InterPro" id="IPR014001">
    <property type="entry name" value="Helicase_ATP-bd"/>
</dbReference>
<keyword evidence="5" id="KW-1185">Reference proteome</keyword>
<sequence length="1089" mass="126999">MVSNFFTNQGQNTLYKKFVGVFEHMQNIEYFKSVIGYFRASGYFAIRKHFPKTLKVKIIAGINVDPFIALAQKQGILFNLTTTDARNTFIESIQADIVNSKYDKNIEEGILQLINDIGEGRIEIRAHNSKKLHSKFYIFLSPNFNEHNPNGMVIMGSSNLSAQGLGLENVQYNYEMNVELRDYENIKFANTEFENLWEQSTQILPVDAPTLIKKTFLDTTPTPFELFVKFLIEFFDKNIEYDPDSISDIPLKKFKKLSYQIDAINQGYELLLKYNGFFLADVVGTGKTVMAALLAKKFIINNGPKTKILIIYPPTLEKNWKSTFKEFRIDEKCHFITNGSLNKIVEGDQNYYEKEVYDLILVDEAHKFRNHRSQQFEHLQIICKSGRENIGGIEGVEKKVVLISATPLNNKPEDIYYLISLFQDIRNSNLGEPNLQKFFYPHIVRYKSLIQQTPLDLLAIQKIFNNIRDKVVRDITIRRTRTDLMKNERYRKDLQDQGIIFPKVADPIANEYELSSSIAHLFLETASKIIDNEKINFFRYQAIAYLTSEANNGLYQSAETISRSLAFIMQTQLIKRLESSFHAFKISLNKITTSTKQIIEMYERDSVFIAPDLYISEMLSKGMTDEEIEIEIFKIDDDKPKNKKFKQSDFKSGFIEGLKRDYKNLSELNERWQGVKDENDPKWEVFIDLLKKEYFNKAKNELGKLVIFTESADTLKYLSNRLQNETEYKILSITSDNRNKLFETIRENFDANYEGIQRNDFDIILTTDVLAEGINLHRSNVIVNYDTPWNPTRLIQRLGRINRIGTNAQYIYNYNFYPSQHGDTIINLKERSVAKLQSSHTAYGEDSRIYSLREIIEQWSMFEEKEEETDIRTLWLEWLRKYRVQNEAHFNAIRKFPLKVRCIRKSKDKEISIAFVKNGEHKNIYLYTEGKSFAIPFETAVQIFEAQKSELCLLPVPELHYKHINDIVEQFERDITTSEIIGGVEDKLDVRSNKALNDLNNWLANQILVAPEAIEAGNNLLPLLKHGTYTNLTNEVYKLRNETNSTKLEMELVRLSRKYTSKIKRQMRKELEPIQPKIIISETFSSQKD</sequence>
<dbReference type="Pfam" id="PF13091">
    <property type="entry name" value="PLDc_2"/>
    <property type="match status" value="1"/>
</dbReference>
<dbReference type="Pfam" id="PF04851">
    <property type="entry name" value="ResIII"/>
    <property type="match status" value="1"/>
</dbReference>
<dbReference type="GO" id="GO:0005524">
    <property type="term" value="F:ATP binding"/>
    <property type="evidence" value="ECO:0007669"/>
    <property type="project" value="InterPro"/>
</dbReference>
<evidence type="ECO:0000313" key="4">
    <source>
        <dbReference type="EMBL" id="KAA9349569.1"/>
    </source>
</evidence>
<dbReference type="AlphaFoldDB" id="A0A5N1JFP9"/>
<dbReference type="Gene3D" id="3.40.50.10810">
    <property type="entry name" value="Tandem AAA-ATPase domain"/>
    <property type="match status" value="1"/>
</dbReference>
<evidence type="ECO:0000259" key="2">
    <source>
        <dbReference type="PROSITE" id="PS51192"/>
    </source>
</evidence>
<dbReference type="GO" id="GO:0003677">
    <property type="term" value="F:DNA binding"/>
    <property type="evidence" value="ECO:0007669"/>
    <property type="project" value="InterPro"/>
</dbReference>
<organism evidence="4 5">
    <name type="scientific">Larkinella humicola</name>
    <dbReference type="NCBI Taxonomy" id="2607654"/>
    <lineage>
        <taxon>Bacteria</taxon>
        <taxon>Pseudomonadati</taxon>
        <taxon>Bacteroidota</taxon>
        <taxon>Cytophagia</taxon>
        <taxon>Cytophagales</taxon>
        <taxon>Spirosomataceae</taxon>
        <taxon>Larkinella</taxon>
    </lineage>
</organism>
<dbReference type="InterPro" id="IPR038718">
    <property type="entry name" value="SNF2-like_sf"/>
</dbReference>
<dbReference type="SMART" id="SM00487">
    <property type="entry name" value="DEXDc"/>
    <property type="match status" value="1"/>
</dbReference>
<reference evidence="4 5" key="1">
    <citation type="submission" date="2019-09" db="EMBL/GenBank/DDBJ databases">
        <title>Genome Sequence of Larkinella sp MA1.</title>
        <authorList>
            <person name="Srinivasan S."/>
        </authorList>
    </citation>
    <scope>NUCLEOTIDE SEQUENCE [LARGE SCALE GENOMIC DNA]</scope>
    <source>
        <strain evidence="4 5">MA1</strain>
    </source>
</reference>
<evidence type="ECO:0000313" key="5">
    <source>
        <dbReference type="Proteomes" id="UP000326344"/>
    </source>
</evidence>
<comment type="caution">
    <text evidence="4">The sequence shown here is derived from an EMBL/GenBank/DDBJ whole genome shotgun (WGS) entry which is preliminary data.</text>
</comment>
<evidence type="ECO:0000259" key="3">
    <source>
        <dbReference type="PROSITE" id="PS51194"/>
    </source>
</evidence>